<dbReference type="PANTHER" id="PTHR46444">
    <property type="entry name" value="DCD (DEVELOPMENT AND CELL DEATH) DOMAIN PROTEIN-RELATED"/>
    <property type="match status" value="1"/>
</dbReference>
<dbReference type="EMBL" id="JABWDY010024208">
    <property type="protein sequence ID" value="KAF5190423.1"/>
    <property type="molecule type" value="Genomic_DNA"/>
</dbReference>
<evidence type="ECO:0000313" key="4">
    <source>
        <dbReference type="Proteomes" id="UP000554482"/>
    </source>
</evidence>
<evidence type="ECO:0000256" key="1">
    <source>
        <dbReference type="SAM" id="MobiDB-lite"/>
    </source>
</evidence>
<reference evidence="3 4" key="1">
    <citation type="submission" date="2020-06" db="EMBL/GenBank/DDBJ databases">
        <title>Transcriptomic and genomic resources for Thalictrum thalictroides and T. hernandezii: Facilitating candidate gene discovery in an emerging model plant lineage.</title>
        <authorList>
            <person name="Arias T."/>
            <person name="Riano-Pachon D.M."/>
            <person name="Di Stilio V.S."/>
        </authorList>
    </citation>
    <scope>NUCLEOTIDE SEQUENCE [LARGE SCALE GENOMIC DNA]</scope>
    <source>
        <strain evidence="4">cv. WT478/WT964</strain>
        <tissue evidence="3">Leaves</tissue>
    </source>
</reference>
<protein>
    <submittedName>
        <fullName evidence="3">B2 protein</fullName>
    </submittedName>
</protein>
<dbReference type="SMART" id="SM00767">
    <property type="entry name" value="DCD"/>
    <property type="match status" value="1"/>
</dbReference>
<feature type="domain" description="DCD" evidence="2">
    <location>
        <begin position="16"/>
        <end position="146"/>
    </location>
</feature>
<dbReference type="Pfam" id="PF10539">
    <property type="entry name" value="Dev_Cell_Death"/>
    <property type="match status" value="1"/>
</dbReference>
<gene>
    <name evidence="3" type="ORF">FRX31_019986</name>
</gene>
<dbReference type="Proteomes" id="UP000554482">
    <property type="component" value="Unassembled WGS sequence"/>
</dbReference>
<evidence type="ECO:0000259" key="2">
    <source>
        <dbReference type="PROSITE" id="PS51222"/>
    </source>
</evidence>
<evidence type="ECO:0000313" key="3">
    <source>
        <dbReference type="EMBL" id="KAF5190423.1"/>
    </source>
</evidence>
<dbReference type="AlphaFoldDB" id="A0A7J6W001"/>
<sequence length="989" mass="109958">MEFDDNQEYSLGGSDPSIVGAIFMANCRTKTECLNRKLFGLPPSQANFVKRVKSGMMLFLFEFEERKLYGVFQAVSDGAMNIVPNAFKSSGKQIPAQIRIKTIWYCKPLSEYEFRGAIEENYFAPYKFNLGLSKDQVANLLGLFESRKINIQRDKNLSLKELIKKSESPLSERRSNPLSERRFKKSLPKEKPIKKSKSPLSKEYITNRSVSSDCVLGDNEDIPSDCDKPRLAVVSETESMNNYYGSSRSNSYLSVVSEKPDSSYSSAPFPSSKSRVIPFLVPTENISLPPMRPGSLDLVPSSGDYIPLESANYFDPIDSSRPSPQSVSTRYNSVNPANLEVYDILSFSDPALNTNPLRHVPTGRDDLILSFGPGKDPPYVPDYYRPAVLHDPSSPGKDPPYVPDYHCPANLGREGPPDSAFQPSPSAGTFFPYKSNLQVRDHSLDSQRKTLEQNKQTSVERDVNGAHGGLRSDIPCKRTSVFSRLNGCPKDLAQDDKKHIGTKDHVHKTVKQLMDMLSECQKRWRKSTRKYEDNSKGNDVDDKIESEITLSELDDAPLDIEDQECIDVVAEEPVVNFKRRSKIRKMHREMEHRVEETDGLSHTCLPKRRKLLRPSFVSVGTHECKEGGSSEVLAAGNGHEGDKNDSYQYFGVPIVVESKLLHQNIGKPQNYEVKEGASVKSFISSNGSESIRKDLSQNIGVQVVGHTNCSERNSGKTDIFTNSQDEVILDPTGFKGHRQGGTEDSQNCWGDGNEKAQDTKISYEDGNENTEETSGSMELEKLVNTSSECEGNIGTEELFPKSNVFQTNFLHGGEDNKKVSSGRQGIVQALHSGPSCGKTDPSNSQDFIQDLNDIKDHSHLSLHDVPKDVSVCRGNENGESPNRQICCEDVSSKAQDSQICWEGENGKAQGSQICFEGANFERDSVSRAFEKANDFFPESNDSPGNPSIGNSDVKLKRKEMCEDVGFSKTVDNEVIDLNLSIGGCYNHIS</sequence>
<dbReference type="PANTHER" id="PTHR46444:SF9">
    <property type="entry name" value="DCD (DEVELOPMENT AND CELL DEATH) DOMAIN PROTEIN"/>
    <property type="match status" value="1"/>
</dbReference>
<proteinExistence type="predicted"/>
<feature type="region of interest" description="Disordered" evidence="1">
    <location>
        <begin position="168"/>
        <end position="202"/>
    </location>
</feature>
<comment type="caution">
    <text evidence="3">The sequence shown here is derived from an EMBL/GenBank/DDBJ whole genome shotgun (WGS) entry which is preliminary data.</text>
</comment>
<keyword evidence="4" id="KW-1185">Reference proteome</keyword>
<dbReference type="OrthoDB" id="1928633at2759"/>
<organism evidence="3 4">
    <name type="scientific">Thalictrum thalictroides</name>
    <name type="common">Rue-anemone</name>
    <name type="synonym">Anemone thalictroides</name>
    <dbReference type="NCBI Taxonomy" id="46969"/>
    <lineage>
        <taxon>Eukaryota</taxon>
        <taxon>Viridiplantae</taxon>
        <taxon>Streptophyta</taxon>
        <taxon>Embryophyta</taxon>
        <taxon>Tracheophyta</taxon>
        <taxon>Spermatophyta</taxon>
        <taxon>Magnoliopsida</taxon>
        <taxon>Ranunculales</taxon>
        <taxon>Ranunculaceae</taxon>
        <taxon>Thalictroideae</taxon>
        <taxon>Thalictrum</taxon>
    </lineage>
</organism>
<accession>A0A7J6W001</accession>
<name>A0A7J6W001_THATH</name>
<feature type="region of interest" description="Disordered" evidence="1">
    <location>
        <begin position="733"/>
        <end position="755"/>
    </location>
</feature>
<feature type="compositionally biased region" description="Basic and acidic residues" evidence="1">
    <location>
        <begin position="168"/>
        <end position="193"/>
    </location>
</feature>
<dbReference type="PROSITE" id="PS51222">
    <property type="entry name" value="DCD"/>
    <property type="match status" value="1"/>
</dbReference>
<dbReference type="InterPro" id="IPR013989">
    <property type="entry name" value="Dev_and_cell_death_domain"/>
</dbReference>